<accession>A0A835UJ22</accession>
<dbReference type="Proteomes" id="UP000636800">
    <property type="component" value="Chromosome 10"/>
</dbReference>
<dbReference type="OrthoDB" id="843671at2759"/>
<dbReference type="PANTHER" id="PTHR33052">
    <property type="entry name" value="DUF4228 DOMAIN PROTEIN-RELATED"/>
    <property type="match status" value="1"/>
</dbReference>
<protein>
    <submittedName>
        <fullName evidence="2">Uncharacterized protein</fullName>
    </submittedName>
</protein>
<comment type="caution">
    <text evidence="2">The sequence shown here is derived from an EMBL/GenBank/DDBJ whole genome shotgun (WGS) entry which is preliminary data.</text>
</comment>
<dbReference type="Pfam" id="PF14009">
    <property type="entry name" value="PADRE"/>
    <property type="match status" value="1"/>
</dbReference>
<gene>
    <name evidence="2" type="ORF">HPP92_019143</name>
    <name evidence="1" type="ORF">HPP92_019661</name>
</gene>
<evidence type="ECO:0000313" key="3">
    <source>
        <dbReference type="Proteomes" id="UP000636800"/>
    </source>
</evidence>
<keyword evidence="3" id="KW-1185">Reference proteome</keyword>
<evidence type="ECO:0000313" key="4">
    <source>
        <dbReference type="Proteomes" id="UP000639772"/>
    </source>
</evidence>
<reference evidence="3 4" key="1">
    <citation type="journal article" date="2020" name="Nat. Food">
        <title>A phased Vanilla planifolia genome enables genetic improvement of flavour and production.</title>
        <authorList>
            <person name="Hasing T."/>
            <person name="Tang H."/>
            <person name="Brym M."/>
            <person name="Khazi F."/>
            <person name="Huang T."/>
            <person name="Chambers A.H."/>
        </authorList>
    </citation>
    <scope>NUCLEOTIDE SEQUENCE [LARGE SCALE GENOMIC DNA]</scope>
    <source>
        <tissue evidence="2">Leaf</tissue>
    </source>
</reference>
<organism evidence="2 4">
    <name type="scientific">Vanilla planifolia</name>
    <name type="common">Vanilla</name>
    <dbReference type="NCBI Taxonomy" id="51239"/>
    <lineage>
        <taxon>Eukaryota</taxon>
        <taxon>Viridiplantae</taxon>
        <taxon>Streptophyta</taxon>
        <taxon>Embryophyta</taxon>
        <taxon>Tracheophyta</taxon>
        <taxon>Spermatophyta</taxon>
        <taxon>Magnoliopsida</taxon>
        <taxon>Liliopsida</taxon>
        <taxon>Asparagales</taxon>
        <taxon>Orchidaceae</taxon>
        <taxon>Vanilloideae</taxon>
        <taxon>Vanilleae</taxon>
        <taxon>Vanilla</taxon>
    </lineage>
</organism>
<dbReference type="EMBL" id="JADCNL010000010">
    <property type="protein sequence ID" value="KAG0463592.1"/>
    <property type="molecule type" value="Genomic_DNA"/>
</dbReference>
<sequence length="127" mass="13750">MGSCFSTSAAAAADHPPTARVIEIDGKLVEYSASSSVAHVLCQNHPSHFLCNSDTLFYGRFIHALGRDELLEPGRLYFVLPASMLQYRLTAADMASLAVRASSTLPTTTDKGRNYCTDKEKVGILNP</sequence>
<dbReference type="Proteomes" id="UP000639772">
    <property type="component" value="Chromosome 10"/>
</dbReference>
<name>A0A835UJ22_VANPL</name>
<evidence type="ECO:0000313" key="2">
    <source>
        <dbReference type="EMBL" id="KAG0464979.1"/>
    </source>
</evidence>
<dbReference type="InterPro" id="IPR025322">
    <property type="entry name" value="PADRE_dom"/>
</dbReference>
<proteinExistence type="predicted"/>
<dbReference type="AlphaFoldDB" id="A0A835UJ22"/>
<evidence type="ECO:0000313" key="1">
    <source>
        <dbReference type="EMBL" id="KAG0463592.1"/>
    </source>
</evidence>
<dbReference type="EMBL" id="JADCNM010000010">
    <property type="protein sequence ID" value="KAG0464979.1"/>
    <property type="molecule type" value="Genomic_DNA"/>
</dbReference>